<dbReference type="InterPro" id="IPR038461">
    <property type="entry name" value="Schlafen_AlbA_2_dom_sf"/>
</dbReference>
<keyword evidence="2" id="KW-0238">DNA-binding</keyword>
<dbReference type="Proteomes" id="UP000184212">
    <property type="component" value="Unassembled WGS sequence"/>
</dbReference>
<dbReference type="OrthoDB" id="9810282at2"/>
<keyword evidence="3" id="KW-1185">Reference proteome</keyword>
<dbReference type="EMBL" id="FQWQ01000001">
    <property type="protein sequence ID" value="SHG87119.1"/>
    <property type="molecule type" value="Genomic_DNA"/>
</dbReference>
<dbReference type="RefSeq" id="WP_073133665.1">
    <property type="nucleotide sequence ID" value="NZ_FQWQ01000001.1"/>
</dbReference>
<dbReference type="Pfam" id="PF04326">
    <property type="entry name" value="SLFN_AlbA_2"/>
    <property type="match status" value="1"/>
</dbReference>
<dbReference type="AlphaFoldDB" id="A0A1M5ND57"/>
<dbReference type="STRING" id="947013.SAMN04488109_2241"/>
<feature type="domain" description="Schlafen AlbA-2" evidence="1">
    <location>
        <begin position="26"/>
        <end position="141"/>
    </location>
</feature>
<evidence type="ECO:0000313" key="3">
    <source>
        <dbReference type="Proteomes" id="UP000184212"/>
    </source>
</evidence>
<dbReference type="Gene3D" id="3.30.950.30">
    <property type="entry name" value="Schlafen, AAA domain"/>
    <property type="match status" value="1"/>
</dbReference>
<name>A0A1M5ND57_9BACT</name>
<dbReference type="InterPro" id="IPR007421">
    <property type="entry name" value="Schlafen_AlbA_2_dom"/>
</dbReference>
<protein>
    <submittedName>
        <fullName evidence="2">Putative DNA-binding domain-containing protein</fullName>
    </submittedName>
</protein>
<dbReference type="PANTHER" id="PTHR30595">
    <property type="entry name" value="GLPR-RELATED TRANSCRIPTIONAL REPRESSOR"/>
    <property type="match status" value="1"/>
</dbReference>
<reference evidence="2 3" key="1">
    <citation type="submission" date="2016-11" db="EMBL/GenBank/DDBJ databases">
        <authorList>
            <person name="Jaros S."/>
            <person name="Januszkiewicz K."/>
            <person name="Wedrychowicz H."/>
        </authorList>
    </citation>
    <scope>NUCLEOTIDE SEQUENCE [LARGE SCALE GENOMIC DNA]</scope>
    <source>
        <strain evidence="2 3">DSM 24574</strain>
    </source>
</reference>
<evidence type="ECO:0000313" key="2">
    <source>
        <dbReference type="EMBL" id="SHG87119.1"/>
    </source>
</evidence>
<gene>
    <name evidence="2" type="ORF">SAMN04488109_2241</name>
</gene>
<dbReference type="GO" id="GO:0003677">
    <property type="term" value="F:DNA binding"/>
    <property type="evidence" value="ECO:0007669"/>
    <property type="project" value="UniProtKB-KW"/>
</dbReference>
<evidence type="ECO:0000259" key="1">
    <source>
        <dbReference type="Pfam" id="PF04326"/>
    </source>
</evidence>
<dbReference type="PANTHER" id="PTHR30595:SF6">
    <property type="entry name" value="SCHLAFEN ALBA-2 DOMAIN-CONTAINING PROTEIN"/>
    <property type="match status" value="1"/>
</dbReference>
<accession>A0A1M5ND57</accession>
<proteinExistence type="predicted"/>
<sequence>MNKPQESVSFQPRQVQLLQQLVRKGEGAVLEFKRKASNPEKIAREMIAFANTEGGTLLVGIGDDGTIPGLKYTEDDVHVIKEILKRVRPALSLTETLIPLGNQRTVIQYDIAKSERRPHYFLGDNQAKESFVRVDDKSIKASREVREIIRRRQRQKDIGFRYGDHEQFLIKYLDEHKRITLKEFMVLTGLKRFYASKKLVLLVLADVLRVSPHERGDVYSIAFGKVS</sequence>
<organism evidence="2 3">
    <name type="scientific">Chryseolinea serpens</name>
    <dbReference type="NCBI Taxonomy" id="947013"/>
    <lineage>
        <taxon>Bacteria</taxon>
        <taxon>Pseudomonadati</taxon>
        <taxon>Bacteroidota</taxon>
        <taxon>Cytophagia</taxon>
        <taxon>Cytophagales</taxon>
        <taxon>Fulvivirgaceae</taxon>
        <taxon>Chryseolinea</taxon>
    </lineage>
</organism>